<protein>
    <submittedName>
        <fullName evidence="2">Uncharacterized protein</fullName>
    </submittedName>
</protein>
<feature type="compositionally biased region" description="Polar residues" evidence="1">
    <location>
        <begin position="32"/>
        <end position="41"/>
    </location>
</feature>
<feature type="compositionally biased region" description="Polar residues" evidence="1">
    <location>
        <begin position="157"/>
        <end position="168"/>
    </location>
</feature>
<feature type="compositionally biased region" description="Basic and acidic residues" evidence="1">
    <location>
        <begin position="44"/>
        <end position="61"/>
    </location>
</feature>
<dbReference type="AlphaFoldDB" id="A0AAV7P6P3"/>
<evidence type="ECO:0000313" key="2">
    <source>
        <dbReference type="EMBL" id="KAJ1123885.1"/>
    </source>
</evidence>
<feature type="compositionally biased region" description="Basic and acidic residues" evidence="1">
    <location>
        <begin position="320"/>
        <end position="331"/>
    </location>
</feature>
<evidence type="ECO:0000256" key="1">
    <source>
        <dbReference type="SAM" id="MobiDB-lite"/>
    </source>
</evidence>
<organism evidence="2 3">
    <name type="scientific">Pleurodeles waltl</name>
    <name type="common">Iberian ribbed newt</name>
    <dbReference type="NCBI Taxonomy" id="8319"/>
    <lineage>
        <taxon>Eukaryota</taxon>
        <taxon>Metazoa</taxon>
        <taxon>Chordata</taxon>
        <taxon>Craniata</taxon>
        <taxon>Vertebrata</taxon>
        <taxon>Euteleostomi</taxon>
        <taxon>Amphibia</taxon>
        <taxon>Batrachia</taxon>
        <taxon>Caudata</taxon>
        <taxon>Salamandroidea</taxon>
        <taxon>Salamandridae</taxon>
        <taxon>Pleurodelinae</taxon>
        <taxon>Pleurodeles</taxon>
    </lineage>
</organism>
<feature type="compositionally biased region" description="Basic and acidic residues" evidence="1">
    <location>
        <begin position="204"/>
        <end position="213"/>
    </location>
</feature>
<accession>A0AAV7P6P3</accession>
<feature type="compositionally biased region" description="Polar residues" evidence="1">
    <location>
        <begin position="236"/>
        <end position="248"/>
    </location>
</feature>
<comment type="caution">
    <text evidence="2">The sequence shown here is derived from an EMBL/GenBank/DDBJ whole genome shotgun (WGS) entry which is preliminary data.</text>
</comment>
<feature type="compositionally biased region" description="Basic and acidic residues" evidence="1">
    <location>
        <begin position="442"/>
        <end position="457"/>
    </location>
</feature>
<keyword evidence="3" id="KW-1185">Reference proteome</keyword>
<sequence length="539" mass="60061">MERQRPAKHKSRKARDKSGTEPTHHKRGPDNANIQSNNRQQGTRRRDSARTIRGKGGEQREPPGSPYHPNGHRNVHDGTGKGLSPACKADTSEGACQPAASKDRGILTPEATTLNNMQAQSDPNVHLETGQTQGQRCLSHGYRHDGQARSSPKHRIGNQQRDPNLTPQHQRRQRGTECTSALSAGGWAAEHWQEPKRRGATTGTEDRKTKEGAQAHQTRMTSFPPVEAPRLAPTDGMSTVGNSHTEQGPQAKRNRDTQHRPNSAREGTQAEVRRCWRQCCGKKQASPQKHRRRSPLRGSQCQEHAGEDLATPLSTGPEAGRQEDPVWKEAITRSPQATAERRWRGQGQEGRTQKTMRDTAKRYSLQEPASARPESTVPTLARQHPCHEQEVRQAPCLQLSPHASQLARRRGKLTGTGPASNHWRAQQHDDSSPEEEPQQDWKWPKRQEGTSMPEKRQQLSRKCAASTPAQKQKTDKSLASCSLSTASSPPTSRETCNAKPRYIEQRPAQRPHRSICCLDYVIYSSNLPESPTDQKEASP</sequence>
<dbReference type="EMBL" id="JANPWB010000011">
    <property type="protein sequence ID" value="KAJ1123885.1"/>
    <property type="molecule type" value="Genomic_DNA"/>
</dbReference>
<dbReference type="Proteomes" id="UP001066276">
    <property type="component" value="Chromosome 7"/>
</dbReference>
<feature type="compositionally biased region" description="Low complexity" evidence="1">
    <location>
        <begin position="477"/>
        <end position="492"/>
    </location>
</feature>
<feature type="compositionally biased region" description="Basic residues" evidence="1">
    <location>
        <begin position="1"/>
        <end position="15"/>
    </location>
</feature>
<name>A0AAV7P6P3_PLEWA</name>
<reference evidence="2" key="1">
    <citation type="journal article" date="2022" name="bioRxiv">
        <title>Sequencing and chromosome-scale assembly of the giantPleurodeles waltlgenome.</title>
        <authorList>
            <person name="Brown T."/>
            <person name="Elewa A."/>
            <person name="Iarovenko S."/>
            <person name="Subramanian E."/>
            <person name="Araus A.J."/>
            <person name="Petzold A."/>
            <person name="Susuki M."/>
            <person name="Suzuki K.-i.T."/>
            <person name="Hayashi T."/>
            <person name="Toyoda A."/>
            <person name="Oliveira C."/>
            <person name="Osipova E."/>
            <person name="Leigh N.D."/>
            <person name="Simon A."/>
            <person name="Yun M.H."/>
        </authorList>
    </citation>
    <scope>NUCLEOTIDE SEQUENCE</scope>
    <source>
        <strain evidence="2">20211129_DDA</strain>
        <tissue evidence="2">Liver</tissue>
    </source>
</reference>
<gene>
    <name evidence="2" type="ORF">NDU88_002352</name>
</gene>
<feature type="region of interest" description="Disordered" evidence="1">
    <location>
        <begin position="1"/>
        <end position="511"/>
    </location>
</feature>
<proteinExistence type="predicted"/>
<feature type="compositionally biased region" description="Basic and acidic residues" evidence="1">
    <location>
        <begin position="351"/>
        <end position="361"/>
    </location>
</feature>
<evidence type="ECO:0000313" key="3">
    <source>
        <dbReference type="Proteomes" id="UP001066276"/>
    </source>
</evidence>
<feature type="compositionally biased region" description="Polar residues" evidence="1">
    <location>
        <begin position="110"/>
        <end position="136"/>
    </location>
</feature>